<dbReference type="AlphaFoldDB" id="A0AAE3IX68"/>
<feature type="domain" description="Penicillin-binding protein dimerisation" evidence="9">
    <location>
        <begin position="157"/>
        <end position="317"/>
    </location>
</feature>
<dbReference type="GO" id="GO:0009002">
    <property type="term" value="F:serine-type D-Ala-D-Ala carboxypeptidase activity"/>
    <property type="evidence" value="ECO:0007669"/>
    <property type="project" value="UniProtKB-EC"/>
</dbReference>
<dbReference type="InterPro" id="IPR036138">
    <property type="entry name" value="PBP_dimer_sf"/>
</dbReference>
<dbReference type="GO" id="GO:0005886">
    <property type="term" value="C:plasma membrane"/>
    <property type="evidence" value="ECO:0007669"/>
    <property type="project" value="TreeGrafter"/>
</dbReference>
<evidence type="ECO:0000259" key="10">
    <source>
        <dbReference type="Pfam" id="PF05223"/>
    </source>
</evidence>
<comment type="subcellular location">
    <subcellularLocation>
        <location evidence="1">Membrane</location>
    </subcellularLocation>
</comment>
<dbReference type="PROSITE" id="PS51257">
    <property type="entry name" value="PROKAR_LIPOPROTEIN"/>
    <property type="match status" value="1"/>
</dbReference>
<dbReference type="PANTHER" id="PTHR30627:SF25">
    <property type="entry name" value="PENICILLIN-BINDING PROTEIN 3"/>
    <property type="match status" value="1"/>
</dbReference>
<feature type="domain" description="Penicillin-binding protein transpeptidase" evidence="8">
    <location>
        <begin position="354"/>
        <end position="666"/>
    </location>
</feature>
<protein>
    <recommendedName>
        <fullName evidence="4">serine-type D-Ala-D-Ala carboxypeptidase</fullName>
        <ecNumber evidence="4">3.4.16.4</ecNumber>
    </recommendedName>
</protein>
<dbReference type="Gene3D" id="3.30.1390.30">
    <property type="entry name" value="Penicillin-binding protein 2a, domain 3"/>
    <property type="match status" value="1"/>
</dbReference>
<dbReference type="GO" id="GO:0071972">
    <property type="term" value="F:peptidoglycan L,D-transpeptidase activity"/>
    <property type="evidence" value="ECO:0007669"/>
    <property type="project" value="TreeGrafter"/>
</dbReference>
<dbReference type="Pfam" id="PF00905">
    <property type="entry name" value="Transpeptidase"/>
    <property type="match status" value="1"/>
</dbReference>
<dbReference type="EC" id="3.4.16.4" evidence="4"/>
<dbReference type="InterPro" id="IPR005311">
    <property type="entry name" value="PBP_dimer"/>
</dbReference>
<keyword evidence="12" id="KW-1185">Reference proteome</keyword>
<dbReference type="PANTHER" id="PTHR30627">
    <property type="entry name" value="PEPTIDOGLYCAN D,D-TRANSPEPTIDASE"/>
    <property type="match status" value="1"/>
</dbReference>
<dbReference type="SUPFAM" id="SSF56519">
    <property type="entry name" value="Penicillin binding protein dimerisation domain"/>
    <property type="match status" value="1"/>
</dbReference>
<dbReference type="InterPro" id="IPR001460">
    <property type="entry name" value="PCN-bd_Tpept"/>
</dbReference>
<feature type="signal peptide" evidence="7">
    <location>
        <begin position="1"/>
        <end position="20"/>
    </location>
</feature>
<dbReference type="Pfam" id="PF03717">
    <property type="entry name" value="PBP_dimer"/>
    <property type="match status" value="1"/>
</dbReference>
<dbReference type="SUPFAM" id="SSF56601">
    <property type="entry name" value="beta-lactamase/transpeptidase-like"/>
    <property type="match status" value="1"/>
</dbReference>
<evidence type="ECO:0000256" key="1">
    <source>
        <dbReference type="ARBA" id="ARBA00004370"/>
    </source>
</evidence>
<name>A0AAE3IX68_9BACI</name>
<evidence type="ECO:0000256" key="3">
    <source>
        <dbReference type="ARBA" id="ARBA00007171"/>
    </source>
</evidence>
<dbReference type="Gene3D" id="3.90.1310.10">
    <property type="entry name" value="Penicillin-binding protein 2a (Domain 2)"/>
    <property type="match status" value="1"/>
</dbReference>
<reference evidence="11" key="1">
    <citation type="submission" date="2022-10" db="EMBL/GenBank/DDBJ databases">
        <title>Description of Fervidibacillus gen. nov. in the family Fervidibacillaceae fam. nov. with two species, Fervidibacillus albus sp. nov., and Fervidibacillus halotolerans sp. nov., isolated from tidal flat sediments.</title>
        <authorList>
            <person name="Kwon K.K."/>
            <person name="Yang S.-H."/>
        </authorList>
    </citation>
    <scope>NUCLEOTIDE SEQUENCE</scope>
    <source>
        <strain evidence="11">JCM 19140</strain>
    </source>
</reference>
<evidence type="ECO:0000256" key="5">
    <source>
        <dbReference type="ARBA" id="ARBA00023136"/>
    </source>
</evidence>
<evidence type="ECO:0000256" key="6">
    <source>
        <dbReference type="ARBA" id="ARBA00034000"/>
    </source>
</evidence>
<evidence type="ECO:0000256" key="7">
    <source>
        <dbReference type="SAM" id="SignalP"/>
    </source>
</evidence>
<keyword evidence="5" id="KW-0472">Membrane</keyword>
<dbReference type="Gene3D" id="3.10.450.100">
    <property type="entry name" value="NTF2-like, domain 1"/>
    <property type="match status" value="1"/>
</dbReference>
<dbReference type="EMBL" id="JAOUSF010000006">
    <property type="protein sequence ID" value="MCU9615021.1"/>
    <property type="molecule type" value="Genomic_DNA"/>
</dbReference>
<feature type="domain" description="NTF2-like N-terminal transpeptidase" evidence="10">
    <location>
        <begin position="28"/>
        <end position="149"/>
    </location>
</feature>
<comment type="caution">
    <text evidence="11">The sequence shown here is derived from an EMBL/GenBank/DDBJ whole genome shotgun (WGS) entry which is preliminary data.</text>
</comment>
<dbReference type="GO" id="GO:0071555">
    <property type="term" value="P:cell wall organization"/>
    <property type="evidence" value="ECO:0007669"/>
    <property type="project" value="TreeGrafter"/>
</dbReference>
<accession>A0AAE3IX68</accession>
<organism evidence="11 12">
    <name type="scientific">Perspicuibacillus lycopersici</name>
    <dbReference type="NCBI Taxonomy" id="1325689"/>
    <lineage>
        <taxon>Bacteria</taxon>
        <taxon>Bacillati</taxon>
        <taxon>Bacillota</taxon>
        <taxon>Bacilli</taxon>
        <taxon>Bacillales</taxon>
        <taxon>Bacillaceae</taxon>
        <taxon>Perspicuibacillus</taxon>
    </lineage>
</organism>
<proteinExistence type="inferred from homology"/>
<dbReference type="Gene3D" id="3.40.710.10">
    <property type="entry name" value="DD-peptidase/beta-lactamase superfamily"/>
    <property type="match status" value="1"/>
</dbReference>
<feature type="chain" id="PRO_5042170955" description="serine-type D-Ala-D-Ala carboxypeptidase" evidence="7">
    <location>
        <begin position="21"/>
        <end position="671"/>
    </location>
</feature>
<evidence type="ECO:0000259" key="8">
    <source>
        <dbReference type="Pfam" id="PF00905"/>
    </source>
</evidence>
<dbReference type="InterPro" id="IPR032710">
    <property type="entry name" value="NTF2-like_dom_sf"/>
</dbReference>
<gene>
    <name evidence="11" type="ORF">OEV98_15915</name>
</gene>
<comment type="pathway">
    <text evidence="2">Cell wall biogenesis; peptidoglycan biosynthesis.</text>
</comment>
<evidence type="ECO:0000256" key="2">
    <source>
        <dbReference type="ARBA" id="ARBA00004752"/>
    </source>
</evidence>
<dbReference type="GO" id="GO:0008658">
    <property type="term" value="F:penicillin binding"/>
    <property type="evidence" value="ECO:0007669"/>
    <property type="project" value="InterPro"/>
</dbReference>
<dbReference type="GO" id="GO:0046677">
    <property type="term" value="P:response to antibiotic"/>
    <property type="evidence" value="ECO:0007669"/>
    <property type="project" value="InterPro"/>
</dbReference>
<dbReference type="Proteomes" id="UP001209318">
    <property type="component" value="Unassembled WGS sequence"/>
</dbReference>
<dbReference type="InterPro" id="IPR012338">
    <property type="entry name" value="Beta-lactam/transpept-like"/>
</dbReference>
<evidence type="ECO:0000313" key="11">
    <source>
        <dbReference type="EMBL" id="MCU9615021.1"/>
    </source>
</evidence>
<dbReference type="InterPro" id="IPR007887">
    <property type="entry name" value="MecA_N"/>
</dbReference>
<dbReference type="SUPFAM" id="SSF54427">
    <property type="entry name" value="NTF2-like"/>
    <property type="match status" value="1"/>
</dbReference>
<evidence type="ECO:0000259" key="9">
    <source>
        <dbReference type="Pfam" id="PF03717"/>
    </source>
</evidence>
<dbReference type="InterPro" id="IPR050515">
    <property type="entry name" value="Beta-lactam/transpept"/>
</dbReference>
<comment type="catalytic activity">
    <reaction evidence="6">
        <text>Preferential cleavage: (Ac)2-L-Lys-D-Ala-|-D-Ala. Also transpeptidation of peptidyl-alanyl moieties that are N-acyl substituents of D-alanine.</text>
        <dbReference type="EC" id="3.4.16.4"/>
    </reaction>
</comment>
<keyword evidence="7" id="KW-0732">Signal</keyword>
<dbReference type="Pfam" id="PF05223">
    <property type="entry name" value="MecA_N"/>
    <property type="match status" value="1"/>
</dbReference>
<evidence type="ECO:0000256" key="4">
    <source>
        <dbReference type="ARBA" id="ARBA00012448"/>
    </source>
</evidence>
<comment type="similarity">
    <text evidence="3">Belongs to the transpeptidase family.</text>
</comment>
<dbReference type="RefSeq" id="WP_263074342.1">
    <property type="nucleotide sequence ID" value="NZ_JAOUSF010000006.1"/>
</dbReference>
<evidence type="ECO:0000313" key="12">
    <source>
        <dbReference type="Proteomes" id="UP001209318"/>
    </source>
</evidence>
<sequence length="671" mass="74396">MKAKWWLLLISGLILFVLSACEDKEVQPDEVFAKYIEQWNKQNFAEMYPMLSDSAKEIVSEEDFTSRYEKIYNDLGVSDLKVEFERPKELEVKDETSFTFPFTVSMNTIAGPIEFSHEAELVKVEAEEEETNWLINWDTEFIFEGLQPEDKIGIETVKSTRGEILDRNGKGLAINGEVNEVGLVPEKITNEKEAKEKLSTLLAMSVEEIDSKLNASWVQPNYFVPLKKFSKEDVELENKLLEIPGVQINTANARVYPLKEAAAHLIGYVGEVTAEDLEKNQGYVTGDVIGKRGLEQLLESRLKGENGVKITIEKPDGTTATLAEKPVKNGESVQLTIDSVLQQTMLNKYDGAAGTGVAINPTTGETLAIVSSPSFDPNQYVFGMGGEQQSKLEENPLQPLLNRFAYPQTPGSVMKPFTAIVGLETGTITPDLARDIKTKQWQKDDSWGGYKITRVTDPGKPVNLKDALVFSDNIYFAQTALEIGADKFIQGLKNFGFAEEIPYTYPLEPSKISNDGSLNEEILLADSGYGQGEVQTNIIQLASGYTAFINEGNMIKPTLLKEEPTSQVWKKEVVSKEYANLLAEDLRAVIAEPNGTGRLANMTEVPLAGKTGTAEIAKAAQGEQGTENGWFVAYNTDNKDLLIAMMMEGIQEHGSKIVVQKVKEIFQEMKS</sequence>